<gene>
    <name evidence="1" type="ORF">PSQ90_06120</name>
</gene>
<dbReference type="Proteomes" id="UP001222118">
    <property type="component" value="Chromosome"/>
</dbReference>
<sequence length="73" mass="7962">MQERTFDRTKVQKPIVIEVGGEPLGVVVADEAGYRFLAVKLPAFAIDGHTYNSVENARIAASEAMRQNDLDAA</sequence>
<protein>
    <submittedName>
        <fullName evidence="1">Uncharacterized protein</fullName>
    </submittedName>
</protein>
<evidence type="ECO:0000313" key="2">
    <source>
        <dbReference type="Proteomes" id="UP001222118"/>
    </source>
</evidence>
<dbReference type="RefSeq" id="WP_282212525.1">
    <property type="nucleotide sequence ID" value="NZ_CP118247.1"/>
</dbReference>
<dbReference type="EMBL" id="CP118247">
    <property type="protein sequence ID" value="WDR07012.1"/>
    <property type="molecule type" value="Genomic_DNA"/>
</dbReference>
<proteinExistence type="predicted"/>
<accession>A0ABY7Z0G0</accession>
<reference evidence="1 2" key="1">
    <citation type="submission" date="2023-02" db="EMBL/GenBank/DDBJ databases">
        <title>Devosia chondri sp. nov., isolated from the phycosphere of marine algae.</title>
        <authorList>
            <person name="Kim J.M."/>
            <person name="Lee J.K."/>
            <person name="Choi B.J."/>
            <person name="Bayburt H."/>
            <person name="Jeon C.O."/>
        </authorList>
    </citation>
    <scope>NUCLEOTIDE SEQUENCE [LARGE SCALE GENOMIC DNA]</scope>
    <source>
        <strain evidence="1 2">G2-5</strain>
    </source>
</reference>
<evidence type="ECO:0000313" key="1">
    <source>
        <dbReference type="EMBL" id="WDR07012.1"/>
    </source>
</evidence>
<keyword evidence="2" id="KW-1185">Reference proteome</keyword>
<organism evidence="1 2">
    <name type="scientific">Devosia rhodophyticola</name>
    <dbReference type="NCBI Taxonomy" id="3026423"/>
    <lineage>
        <taxon>Bacteria</taxon>
        <taxon>Pseudomonadati</taxon>
        <taxon>Pseudomonadota</taxon>
        <taxon>Alphaproteobacteria</taxon>
        <taxon>Hyphomicrobiales</taxon>
        <taxon>Devosiaceae</taxon>
        <taxon>Devosia</taxon>
    </lineage>
</organism>
<name>A0ABY7Z0G0_9HYPH</name>